<dbReference type="Proteomes" id="UP000773462">
    <property type="component" value="Unassembled WGS sequence"/>
</dbReference>
<comment type="caution">
    <text evidence="3">The sequence shown here is derived from an EMBL/GenBank/DDBJ whole genome shotgun (WGS) entry which is preliminary data.</text>
</comment>
<reference evidence="3 4" key="1">
    <citation type="submission" date="2021-03" db="EMBL/GenBank/DDBJ databases">
        <title>Genomic Encyclopedia of Type Strains, Phase IV (KMG-IV): sequencing the most valuable type-strain genomes for metagenomic binning, comparative biology and taxonomic classification.</title>
        <authorList>
            <person name="Goeker M."/>
        </authorList>
    </citation>
    <scope>NUCLEOTIDE SEQUENCE [LARGE SCALE GENOMIC DNA]</scope>
    <source>
        <strain evidence="3 4">DSM 101953</strain>
    </source>
</reference>
<accession>A0ABS4NRV0</accession>
<keyword evidence="1" id="KW-0067">ATP-binding</keyword>
<dbReference type="Pfam" id="PF02655">
    <property type="entry name" value="ATP-grasp_3"/>
    <property type="match status" value="1"/>
</dbReference>
<evidence type="ECO:0000313" key="3">
    <source>
        <dbReference type="EMBL" id="MBP2112775.1"/>
    </source>
</evidence>
<dbReference type="EMBL" id="JAGGLV010000008">
    <property type="protein sequence ID" value="MBP2112775.1"/>
    <property type="molecule type" value="Genomic_DNA"/>
</dbReference>
<dbReference type="GO" id="GO:0016874">
    <property type="term" value="F:ligase activity"/>
    <property type="evidence" value="ECO:0007669"/>
    <property type="project" value="UniProtKB-KW"/>
</dbReference>
<dbReference type="EC" id="6.2.1.39" evidence="3"/>
<sequence>MNNAPYVEHLTGTRAPKLWYSNINWEQGKAAQAIRLPQISNASGDRLVSQMDLYQIYLADRDDLVLLKEAPDPEFLAYLEEEKIIMPSIAIGTRSEYTGEFRHRIAVPYLMDEQEEQFLKESGGSWIGPPAQLSVELNSKIATRKLCEEIGFPVSDGRICEGLDAIRRSCAELEGRHPGARLVVKTAYGSSGKALFHIHRGADLETLLGYLQRQISRGGGQPVVTVERWHQVERHLTAQLWLGGTDCEILAMTEQRITDAGVYRGSRLHPDLPESLIVAYTEQLQQLGKSLHSRGYEGFIGVDSILDEDGTLIPVIEINARLTMVTYLLKIRKHLLERGFPRMETQSYDFKLHPGATFAEFAEKVTSIRISAGQGGAFVYGFHRDGESADRIRPCRVSTLSWGVDDEAEKLARQGLEEAIMEWRGAVI</sequence>
<evidence type="ECO:0000259" key="2">
    <source>
        <dbReference type="PROSITE" id="PS50975"/>
    </source>
</evidence>
<dbReference type="PROSITE" id="PS50975">
    <property type="entry name" value="ATP_GRASP"/>
    <property type="match status" value="1"/>
</dbReference>
<dbReference type="InterPro" id="IPR003806">
    <property type="entry name" value="ATP-grasp_PylC-type"/>
</dbReference>
<dbReference type="RefSeq" id="WP_209874029.1">
    <property type="nucleotide sequence ID" value="NZ_JAGGLV010000008.1"/>
</dbReference>
<keyword evidence="1" id="KW-0547">Nucleotide-binding</keyword>
<keyword evidence="4" id="KW-1185">Reference proteome</keyword>
<evidence type="ECO:0000313" key="4">
    <source>
        <dbReference type="Proteomes" id="UP000773462"/>
    </source>
</evidence>
<protein>
    <submittedName>
        <fullName evidence="3">[BtrI acyl-carrier protein]--L-glutamate ligase</fullName>
        <ecNumber evidence="3">6.2.1.39</ecNumber>
    </submittedName>
</protein>
<gene>
    <name evidence="3" type="ORF">J2Z70_002929</name>
</gene>
<name>A0ABS4NRV0_9BACL</name>
<feature type="domain" description="ATP-grasp" evidence="2">
    <location>
        <begin position="144"/>
        <end position="349"/>
    </location>
</feature>
<keyword evidence="3" id="KW-0436">Ligase</keyword>
<dbReference type="Gene3D" id="3.30.470.20">
    <property type="entry name" value="ATP-grasp fold, B domain"/>
    <property type="match status" value="1"/>
</dbReference>
<organism evidence="3 4">
    <name type="scientific">Paenibacillus silagei</name>
    <dbReference type="NCBI Taxonomy" id="1670801"/>
    <lineage>
        <taxon>Bacteria</taxon>
        <taxon>Bacillati</taxon>
        <taxon>Bacillota</taxon>
        <taxon>Bacilli</taxon>
        <taxon>Bacillales</taxon>
        <taxon>Paenibacillaceae</taxon>
        <taxon>Paenibacillus</taxon>
    </lineage>
</organism>
<dbReference type="InterPro" id="IPR011761">
    <property type="entry name" value="ATP-grasp"/>
</dbReference>
<evidence type="ECO:0000256" key="1">
    <source>
        <dbReference type="PROSITE-ProRule" id="PRU00409"/>
    </source>
</evidence>
<proteinExistence type="predicted"/>
<dbReference type="SUPFAM" id="SSF56059">
    <property type="entry name" value="Glutathione synthetase ATP-binding domain-like"/>
    <property type="match status" value="1"/>
</dbReference>